<dbReference type="SMART" id="SM01308">
    <property type="entry name" value="RICTOR_N"/>
    <property type="match status" value="1"/>
</dbReference>
<feature type="compositionally biased region" description="Polar residues" evidence="2">
    <location>
        <begin position="53"/>
        <end position="72"/>
    </location>
</feature>
<dbReference type="Pfam" id="PF14664">
    <property type="entry name" value="RICTOR_N"/>
    <property type="match status" value="1"/>
</dbReference>
<dbReference type="SMART" id="SM01310">
    <property type="entry name" value="RICTOR_V"/>
    <property type="match status" value="1"/>
</dbReference>
<evidence type="ECO:0000256" key="1">
    <source>
        <dbReference type="SAM" id="Coils"/>
    </source>
</evidence>
<dbReference type="GO" id="GO:0038203">
    <property type="term" value="P:TORC2 signaling"/>
    <property type="evidence" value="ECO:0007669"/>
    <property type="project" value="TreeGrafter"/>
</dbReference>
<gene>
    <name evidence="6" type="ORF">HGUI_01623</name>
</gene>
<feature type="region of interest" description="Disordered" evidence="2">
    <location>
        <begin position="1502"/>
        <end position="1538"/>
    </location>
</feature>
<name>A0A1L0CX75_9ASCO</name>
<dbReference type="InterPro" id="IPR029453">
    <property type="entry name" value="Rictor_IV"/>
</dbReference>
<dbReference type="OrthoDB" id="271111at2759"/>
<dbReference type="GO" id="GO:0031932">
    <property type="term" value="C:TORC2 complex"/>
    <property type="evidence" value="ECO:0007669"/>
    <property type="project" value="InterPro"/>
</dbReference>
<evidence type="ECO:0000313" key="6">
    <source>
        <dbReference type="EMBL" id="SGZ39423.1"/>
    </source>
</evidence>
<evidence type="ECO:0000259" key="3">
    <source>
        <dbReference type="SMART" id="SM01307"/>
    </source>
</evidence>
<dbReference type="InterPro" id="IPR029451">
    <property type="entry name" value="RICTOR_M"/>
</dbReference>
<dbReference type="InterPro" id="IPR028268">
    <property type="entry name" value="Pianissimo_fam"/>
</dbReference>
<feature type="coiled-coil region" evidence="1">
    <location>
        <begin position="296"/>
        <end position="323"/>
    </location>
</feature>
<evidence type="ECO:0000256" key="2">
    <source>
        <dbReference type="SAM" id="MobiDB-lite"/>
    </source>
</evidence>
<feature type="domain" description="Rapamycin-insensitive companion of mTOR middle" evidence="3">
    <location>
        <begin position="880"/>
        <end position="1106"/>
    </location>
</feature>
<dbReference type="Pfam" id="PF14668">
    <property type="entry name" value="RICTOR_V"/>
    <property type="match status" value="1"/>
</dbReference>
<feature type="domain" description="Rapamycin-insensitive companion of mTOR N-terminal" evidence="4">
    <location>
        <begin position="436"/>
        <end position="784"/>
    </location>
</feature>
<accession>A0A1L0CX75</accession>
<reference evidence="7" key="1">
    <citation type="submission" date="2016-11" db="EMBL/GenBank/DDBJ databases">
        <authorList>
            <person name="Guldener U."/>
        </authorList>
    </citation>
    <scope>NUCLEOTIDE SEQUENCE [LARGE SCALE GENOMIC DNA]</scope>
</reference>
<evidence type="ECO:0000259" key="4">
    <source>
        <dbReference type="SMART" id="SM01308"/>
    </source>
</evidence>
<feature type="compositionally biased region" description="Low complexity" evidence="2">
    <location>
        <begin position="111"/>
        <end position="130"/>
    </location>
</feature>
<dbReference type="InterPro" id="IPR028267">
    <property type="entry name" value="Pianissimo_N"/>
</dbReference>
<proteinExistence type="predicted"/>
<dbReference type="InterPro" id="IPR029452">
    <property type="entry name" value="RICTOR_V"/>
</dbReference>
<feature type="compositionally biased region" description="Basic and acidic residues" evidence="2">
    <location>
        <begin position="141"/>
        <end position="150"/>
    </location>
</feature>
<dbReference type="PANTHER" id="PTHR13298:SF11">
    <property type="entry name" value="RAPAMYCIN-INSENSITIVE COMPANION OF MTOR"/>
    <property type="match status" value="1"/>
</dbReference>
<dbReference type="PANTHER" id="PTHR13298">
    <property type="entry name" value="CYTOSOLIC REGULATOR PIANISSIMO"/>
    <property type="match status" value="1"/>
</dbReference>
<feature type="region of interest" description="Disordered" evidence="2">
    <location>
        <begin position="53"/>
        <end position="163"/>
    </location>
</feature>
<keyword evidence="7" id="KW-1185">Reference proteome</keyword>
<dbReference type="Proteomes" id="UP000183365">
    <property type="component" value="Unassembled WGS sequence"/>
</dbReference>
<protein>
    <submittedName>
        <fullName evidence="6">Uncharacterized protein</fullName>
    </submittedName>
</protein>
<dbReference type="EMBL" id="FQNF01000023">
    <property type="protein sequence ID" value="SGZ39423.1"/>
    <property type="molecule type" value="Genomic_DNA"/>
</dbReference>
<dbReference type="Pfam" id="PF14663">
    <property type="entry name" value="RasGEF_N_2"/>
    <property type="match status" value="1"/>
</dbReference>
<dbReference type="SMART" id="SM01307">
    <property type="entry name" value="RICTOR_M"/>
    <property type="match status" value="1"/>
</dbReference>
<organism evidence="6 7">
    <name type="scientific">Hanseniaspora guilliermondii</name>
    <dbReference type="NCBI Taxonomy" id="56406"/>
    <lineage>
        <taxon>Eukaryota</taxon>
        <taxon>Fungi</taxon>
        <taxon>Dikarya</taxon>
        <taxon>Ascomycota</taxon>
        <taxon>Saccharomycotina</taxon>
        <taxon>Saccharomycetes</taxon>
        <taxon>Saccharomycodales</taxon>
        <taxon>Saccharomycodaceae</taxon>
        <taxon>Hanseniaspora</taxon>
    </lineage>
</organism>
<dbReference type="Pfam" id="PF14666">
    <property type="entry name" value="RICTOR_M"/>
    <property type="match status" value="1"/>
</dbReference>
<feature type="domain" description="Rapamycin-insensitive companion of mTOR" evidence="5">
    <location>
        <begin position="1318"/>
        <end position="1390"/>
    </location>
</feature>
<dbReference type="SMART" id="SM01303">
    <property type="entry name" value="RasGEF_N_2"/>
    <property type="match status" value="1"/>
</dbReference>
<dbReference type="VEuPathDB" id="FungiDB:HGUI_01623"/>
<evidence type="ECO:0000313" key="7">
    <source>
        <dbReference type="Proteomes" id="UP000183365"/>
    </source>
</evidence>
<evidence type="ECO:0000259" key="5">
    <source>
        <dbReference type="SMART" id="SM01310"/>
    </source>
</evidence>
<sequence length="1780" mass="204613">MSDCNIKNDSVSDPSNSHLIKQKMATSSLYKNRPATSSSSRLKLNIETSNSLYNNKNETRSPYSLSSNYDDVSNNKKKRESLLLSTQFVPTRNRTGSFTPIERNSSNRVNSSGLISTTSPTSPSQSVDSSLNDVSNRSHLSLKDSDKDLETNATESSHTKMPRVFIQDDDRASFYSEALSPKTNNSKKIFFKSRRNTSVKNKSEDNSKMEYDLENLHRKDSMDSFVDVKEEQEKLVVERNLNIRLDKLIKALNKQYDQRDQYMKILNDTDKHIMQGSYTSEHINQYSKRLKTNTHIQQLNSHIRQLETEVHEVKQKLESLNRNKRSITDPHKYEMLNKDNVLSHRRSESYLMFSGEQKPHANMFLTPVQSTNAMFKDINPLSRVSDVQESNSYSNTKKDAISIGSKYEKTVEAETWEISDCLQSLQEKTLDCEFTLEKSNRLVELLKKSPRLSDELVPSAYIAAVQNMVLSDNSKVIAAGYRSCRYFFCAPGSQPNNISKMWNKSKIELSLIKSLTKTPVQETVMEMEQALKLIRGVMEITKTASLSIIQALISQLENSAFVEETIGTENITFVERENSNKTTIVDSGIELLLEICYLAPKNIVQTKCNRLLENIIIAHRNYEISKVITNTILNLLSMHESRSHYLNYFSFQFLFETFTSVVDKSHESSMSIGLIEKCMKLLSLVMKSFAGLMVFASNKFSQIKELVEFVKIPYLLPYLVDLFLDVLNISPISQKQGGKSSIIGRKEKELPILSQYRALLCKVFMECQLSFNIKNALATTSLNPDQLARCQLLVTEINKLCSDYFNDSTHQKLLEYIDEPMEKQEKLSIDNDLFTATISAYSQGVDIAYNLNKNEDVFDFLQFVRTSSSAQIEVDLIKKVDDVSFRNLIERTGVLHFKNYSQWDWSLLLVICRGMLKTNRRIDELNRNTKFIRRLIVFFRPYRFRFSGVPIVDVKNPDLIVDVGCSFFRALCETESGLKIFKDDLKFFPQIINSFYKLFEGIHDENVLVMKSLRNTMSSGYVKLLCSLTLSYNGVSLLNKWNIFSIIYKLFSFKTEEYEYLLCLFLREISLWKSPHSLLILKKAMLCESSVVKRFATDMIGYHLGILKKPDLPFKINNMYRNELNSVDERTHVNIVSSLTMDQETELLNMLIRQLYDIMPTVVAAADKILYFYSLNLYNNPISLTKHGFKRDISILVNLIEPMIDQLIMLHSPLLYLALTTKDGFELLKNKGYLNNERNKWLTLKNYEYANLMKQMFIGSLRYDSFDEMPVHLYKTLASSESGLRYIAANGDFVNFKNKINDFVKNLESSDVYNARNIMEIEGAVWCVGLIGSTDLGIDLIESTDVISNLITISMKAKNLSLKFTCLFALGFISSTNTGIELIDSFNWTCSVDFNGKPRGVCVPNDIDGFFLFPELITNKYAFDNREFGLDGSTDNLMYIENIFGGENTAQSSTDLQTSNSEEVEHFNSDYYPKGLGVISGNKDDDELKSGIYGIQDKEDKKSTSLKLSSNQPKLMKHKNRSSGQVKNEFYPDSSSSDIESFATDEESISSSLINEDIADSTPIEAKFVNEPANISVPVTKFKTEVLSQEEGTSMYQKRDDLRNQNLFNDLPNMTLNMDLDSLLFMRKIIEEPTLLNDENYETELELKKQETMIQSLNDFRFRNYQNLNSRKAFMVEMRNTRTVSEQNELMMQKISLLVSQLNNHLLLNESRRELMSYYKDGNLREFFSNSDIVNKVIDYMAIYKYSFQVRKFLCDLFLSSKSIEVVMKKDSVKMKYYDM</sequence>
<feature type="compositionally biased region" description="Polar residues" evidence="2">
    <location>
        <begin position="83"/>
        <end position="110"/>
    </location>
</feature>
<keyword evidence="1" id="KW-0175">Coiled coil</keyword>